<dbReference type="SUPFAM" id="SSF52540">
    <property type="entry name" value="P-loop containing nucleoside triphosphate hydrolases"/>
    <property type="match status" value="1"/>
</dbReference>
<dbReference type="PANTHER" id="PTHR19338:SF73">
    <property type="entry name" value="DISEASE RESISTANCE PROTEIN RGA2-LIKE"/>
    <property type="match status" value="1"/>
</dbReference>
<dbReference type="Pfam" id="PF00931">
    <property type="entry name" value="NB-ARC"/>
    <property type="match status" value="1"/>
</dbReference>
<dbReference type="OrthoDB" id="1166042at2759"/>
<feature type="non-terminal residue" evidence="2">
    <location>
        <position position="76"/>
    </location>
</feature>
<proteinExistence type="predicted"/>
<dbReference type="InterPro" id="IPR002182">
    <property type="entry name" value="NB-ARC"/>
</dbReference>
<sequence>MPPTTYQLDGPVIGRDEAKAKILSDLLSEQENYHVVGIVGTGGLGKTTLAKHVFNDAATGQFSPKGWVSVSDDFDI</sequence>
<dbReference type="AlphaFoldDB" id="A0A0V0RB81"/>
<comment type="caution">
    <text evidence="2">The sequence shown here is derived from an EMBL/GenBank/DDBJ whole genome shotgun (WGS) entry which is preliminary data.</text>
</comment>
<evidence type="ECO:0000313" key="2">
    <source>
        <dbReference type="EMBL" id="KRX11715.1"/>
    </source>
</evidence>
<evidence type="ECO:0000313" key="3">
    <source>
        <dbReference type="Proteomes" id="UP000054630"/>
    </source>
</evidence>
<reference evidence="2 3" key="1">
    <citation type="submission" date="2015-01" db="EMBL/GenBank/DDBJ databases">
        <title>Evolution of Trichinella species and genotypes.</title>
        <authorList>
            <person name="Korhonen P.K."/>
            <person name="Edoardo P."/>
            <person name="Giuseppe L.R."/>
            <person name="Gasser R.B."/>
        </authorList>
    </citation>
    <scope>NUCLEOTIDE SEQUENCE [LARGE SCALE GENOMIC DNA]</scope>
    <source>
        <strain evidence="2">ISS37</strain>
    </source>
</reference>
<feature type="domain" description="NB-ARC" evidence="1">
    <location>
        <begin position="19"/>
        <end position="74"/>
    </location>
</feature>
<dbReference type="InterPro" id="IPR027417">
    <property type="entry name" value="P-loop_NTPase"/>
</dbReference>
<dbReference type="GO" id="GO:0043531">
    <property type="term" value="F:ADP binding"/>
    <property type="evidence" value="ECO:0007669"/>
    <property type="project" value="InterPro"/>
</dbReference>
<gene>
    <name evidence="2" type="primary">RGA4</name>
    <name evidence="2" type="ORF">T07_1037</name>
</gene>
<evidence type="ECO:0000259" key="1">
    <source>
        <dbReference type="Pfam" id="PF00931"/>
    </source>
</evidence>
<dbReference type="EMBL" id="JYDL01001554">
    <property type="protein sequence ID" value="KRX11715.1"/>
    <property type="molecule type" value="Genomic_DNA"/>
</dbReference>
<dbReference type="Gene3D" id="3.40.50.300">
    <property type="entry name" value="P-loop containing nucleotide triphosphate hydrolases"/>
    <property type="match status" value="1"/>
</dbReference>
<name>A0A0V0RB81_9BILA</name>
<accession>A0A0V0RB81</accession>
<protein>
    <submittedName>
        <fullName evidence="2">Putative disease resistance protein RGA4</fullName>
    </submittedName>
</protein>
<dbReference type="PANTHER" id="PTHR19338">
    <property type="entry name" value="TRANSLOCASE OF INNER MITOCHONDRIAL MEMBRANE 13 HOMOLOG"/>
    <property type="match status" value="1"/>
</dbReference>
<dbReference type="STRING" id="6336.A0A0V0RB81"/>
<keyword evidence="3" id="KW-1185">Reference proteome</keyword>
<dbReference type="Proteomes" id="UP000054630">
    <property type="component" value="Unassembled WGS sequence"/>
</dbReference>
<organism evidence="2 3">
    <name type="scientific">Trichinella nelsoni</name>
    <dbReference type="NCBI Taxonomy" id="6336"/>
    <lineage>
        <taxon>Eukaryota</taxon>
        <taxon>Metazoa</taxon>
        <taxon>Ecdysozoa</taxon>
        <taxon>Nematoda</taxon>
        <taxon>Enoplea</taxon>
        <taxon>Dorylaimia</taxon>
        <taxon>Trichinellida</taxon>
        <taxon>Trichinellidae</taxon>
        <taxon>Trichinella</taxon>
    </lineage>
</organism>